<keyword evidence="5" id="KW-0732">Signal</keyword>
<evidence type="ECO:0000256" key="10">
    <source>
        <dbReference type="ARBA" id="ARBA00023279"/>
    </source>
</evidence>
<dbReference type="AlphaFoldDB" id="A0ABD3GTZ5"/>
<dbReference type="GO" id="GO:0007338">
    <property type="term" value="P:single fertilization"/>
    <property type="evidence" value="ECO:0007669"/>
    <property type="project" value="UniProtKB-KW"/>
</dbReference>
<keyword evidence="13" id="KW-1185">Reference proteome</keyword>
<dbReference type="InterPro" id="IPR018928">
    <property type="entry name" value="HAP2/GCS1_dom"/>
</dbReference>
<keyword evidence="10" id="KW-0278">Fertilization</keyword>
<sequence length="570" mass="63822">MQRFSHGVRWEISRRGGRSQQVFMENQSMVLILSLVMGLLVNDVAGDVLAVSKLTKCVTSKQDQSDLKCQNKTVVALTVVANSKGDSDQMEVFVPAASDEKGLERKLLQPYRIVIKKSKVRYNYPLEYKQNFNAKPNEVVFSIVGCKAGDGDEQVSCTWAHNPKDPNVRIADSQGFCCKCHGLFGRDSHKRFTVKCPFNVGSKKNGSAHCLRWSPEWYSAYSIQEYKIDFTISMTIQMMLANNFNGNVEPTSTVLEEIHVSPRQLFALSSSRSFSMKLQGDLADYRPAPVIYEKYLNIPREDTGGQPKNDLFGWMLIDKNKYTEDGRECDKIGVSYTAFRYQTDGCDRRSQTCLANQLADFKNEDMQRRKDGLRPFYSVVQYGNAIYDSEALKVQAPDTMTSVITVEMAADNIRFLTNRSPGKIQKAEVKSFEALSRNGVLTVELRNIGEISADFYLFFTNCSQGINPPNGQTVNLPVPAVNTTLEFQLHTADDKALSRYCSVFLYDAAGGLCDNVTVVFASTTTVYDNKSQNFVGDPIEHKNNTDDGSWQFPFSLPNLPAAHPATVPSI</sequence>
<dbReference type="PANTHER" id="PTHR31764:SF0">
    <property type="entry name" value="GENERATIVE CELL SPECIFIC-1_HAP2 DOMAIN-CONTAINING PROTEIN"/>
    <property type="match status" value="1"/>
</dbReference>
<evidence type="ECO:0000256" key="3">
    <source>
        <dbReference type="ARBA" id="ARBA00022475"/>
    </source>
</evidence>
<keyword evidence="4" id="KW-0812">Transmembrane</keyword>
<keyword evidence="3" id="KW-1003">Cell membrane</keyword>
<evidence type="ECO:0000256" key="7">
    <source>
        <dbReference type="ARBA" id="ARBA00023121"/>
    </source>
</evidence>
<evidence type="ECO:0000256" key="4">
    <source>
        <dbReference type="ARBA" id="ARBA00022692"/>
    </source>
</evidence>
<evidence type="ECO:0000259" key="11">
    <source>
        <dbReference type="Pfam" id="PF10699"/>
    </source>
</evidence>
<keyword evidence="8" id="KW-0472">Membrane</keyword>
<reference evidence="12 13" key="1">
    <citation type="submission" date="2024-09" db="EMBL/GenBank/DDBJ databases">
        <title>Chromosome-scale assembly of Riccia sorocarpa.</title>
        <authorList>
            <person name="Paukszto L."/>
        </authorList>
    </citation>
    <scope>NUCLEOTIDE SEQUENCE [LARGE SCALE GENOMIC DNA]</scope>
    <source>
        <strain evidence="12">LP-2024</strain>
        <tissue evidence="12">Aerial parts of the thallus</tissue>
    </source>
</reference>
<evidence type="ECO:0000256" key="8">
    <source>
        <dbReference type="ARBA" id="ARBA00023136"/>
    </source>
</evidence>
<keyword evidence="6" id="KW-1133">Transmembrane helix</keyword>
<evidence type="ECO:0000256" key="2">
    <source>
        <dbReference type="ARBA" id="ARBA00010929"/>
    </source>
</evidence>
<evidence type="ECO:0000313" key="12">
    <source>
        <dbReference type="EMBL" id="KAL3681912.1"/>
    </source>
</evidence>
<dbReference type="GO" id="GO:0008289">
    <property type="term" value="F:lipid binding"/>
    <property type="evidence" value="ECO:0007669"/>
    <property type="project" value="UniProtKB-KW"/>
</dbReference>
<organism evidence="12 13">
    <name type="scientific">Riccia sorocarpa</name>
    <dbReference type="NCBI Taxonomy" id="122646"/>
    <lineage>
        <taxon>Eukaryota</taxon>
        <taxon>Viridiplantae</taxon>
        <taxon>Streptophyta</taxon>
        <taxon>Embryophyta</taxon>
        <taxon>Marchantiophyta</taxon>
        <taxon>Marchantiopsida</taxon>
        <taxon>Marchantiidae</taxon>
        <taxon>Marchantiales</taxon>
        <taxon>Ricciaceae</taxon>
        <taxon>Riccia</taxon>
    </lineage>
</organism>
<evidence type="ECO:0000256" key="1">
    <source>
        <dbReference type="ARBA" id="ARBA00004251"/>
    </source>
</evidence>
<feature type="domain" description="Generative cell specific-1/HAP2" evidence="11">
    <location>
        <begin position="67"/>
        <end position="544"/>
    </location>
</feature>
<dbReference type="Proteomes" id="UP001633002">
    <property type="component" value="Unassembled WGS sequence"/>
</dbReference>
<name>A0ABD3GTZ5_9MARC</name>
<comment type="caution">
    <text evidence="12">The sequence shown here is derived from an EMBL/GenBank/DDBJ whole genome shotgun (WGS) entry which is preliminary data.</text>
</comment>
<comment type="subcellular location">
    <subcellularLocation>
        <location evidence="1">Cell membrane</location>
        <topology evidence="1">Single-pass type I membrane protein</topology>
    </subcellularLocation>
</comment>
<dbReference type="Pfam" id="PF10699">
    <property type="entry name" value="HAP2-GCS1"/>
    <property type="match status" value="1"/>
</dbReference>
<keyword evidence="7" id="KW-0446">Lipid-binding</keyword>
<dbReference type="GO" id="GO:0005886">
    <property type="term" value="C:plasma membrane"/>
    <property type="evidence" value="ECO:0007669"/>
    <property type="project" value="UniProtKB-SubCell"/>
</dbReference>
<evidence type="ECO:0000313" key="13">
    <source>
        <dbReference type="Proteomes" id="UP001633002"/>
    </source>
</evidence>
<accession>A0ABD3GTZ5</accession>
<dbReference type="EMBL" id="JBJQOH010000007">
    <property type="protein sequence ID" value="KAL3681912.1"/>
    <property type="molecule type" value="Genomic_DNA"/>
</dbReference>
<dbReference type="InterPro" id="IPR040326">
    <property type="entry name" value="HAP2/GCS1"/>
</dbReference>
<keyword evidence="9" id="KW-1015">Disulfide bond</keyword>
<gene>
    <name evidence="12" type="ORF">R1sor_024868</name>
</gene>
<evidence type="ECO:0000256" key="6">
    <source>
        <dbReference type="ARBA" id="ARBA00022989"/>
    </source>
</evidence>
<comment type="similarity">
    <text evidence="2">Belongs to the HAP2/GCS1 family.</text>
</comment>
<evidence type="ECO:0000256" key="9">
    <source>
        <dbReference type="ARBA" id="ARBA00023157"/>
    </source>
</evidence>
<dbReference type="PANTHER" id="PTHR31764">
    <property type="entry name" value="PROTEIN HAPLESS 2"/>
    <property type="match status" value="1"/>
</dbReference>
<protein>
    <recommendedName>
        <fullName evidence="11">Generative cell specific-1/HAP2 domain-containing protein</fullName>
    </recommendedName>
</protein>
<proteinExistence type="inferred from homology"/>
<evidence type="ECO:0000256" key="5">
    <source>
        <dbReference type="ARBA" id="ARBA00022729"/>
    </source>
</evidence>